<dbReference type="AlphaFoldDB" id="A0A5B7I272"/>
<proteinExistence type="predicted"/>
<reference evidence="1 2" key="1">
    <citation type="submission" date="2019-05" db="EMBL/GenBank/DDBJ databases">
        <title>Another draft genome of Portunus trituberculatus and its Hox gene families provides insights of decapod evolution.</title>
        <authorList>
            <person name="Jeong J.-H."/>
            <person name="Song I."/>
            <person name="Kim S."/>
            <person name="Choi T."/>
            <person name="Kim D."/>
            <person name="Ryu S."/>
            <person name="Kim W."/>
        </authorList>
    </citation>
    <scope>NUCLEOTIDE SEQUENCE [LARGE SCALE GENOMIC DNA]</scope>
    <source>
        <tissue evidence="1">Muscle</tissue>
    </source>
</reference>
<evidence type="ECO:0000313" key="1">
    <source>
        <dbReference type="EMBL" id="MPC76009.1"/>
    </source>
</evidence>
<comment type="caution">
    <text evidence="1">The sequence shown here is derived from an EMBL/GenBank/DDBJ whole genome shotgun (WGS) entry which is preliminary data.</text>
</comment>
<accession>A0A5B7I272</accession>
<organism evidence="1 2">
    <name type="scientific">Portunus trituberculatus</name>
    <name type="common">Swimming crab</name>
    <name type="synonym">Neptunus trituberculatus</name>
    <dbReference type="NCBI Taxonomy" id="210409"/>
    <lineage>
        <taxon>Eukaryota</taxon>
        <taxon>Metazoa</taxon>
        <taxon>Ecdysozoa</taxon>
        <taxon>Arthropoda</taxon>
        <taxon>Crustacea</taxon>
        <taxon>Multicrustacea</taxon>
        <taxon>Malacostraca</taxon>
        <taxon>Eumalacostraca</taxon>
        <taxon>Eucarida</taxon>
        <taxon>Decapoda</taxon>
        <taxon>Pleocyemata</taxon>
        <taxon>Brachyura</taxon>
        <taxon>Eubrachyura</taxon>
        <taxon>Portunoidea</taxon>
        <taxon>Portunidae</taxon>
        <taxon>Portuninae</taxon>
        <taxon>Portunus</taxon>
    </lineage>
</organism>
<protein>
    <submittedName>
        <fullName evidence="1">Uncharacterized protein</fullName>
    </submittedName>
</protein>
<dbReference type="EMBL" id="VSRR010042369">
    <property type="protein sequence ID" value="MPC76009.1"/>
    <property type="molecule type" value="Genomic_DNA"/>
</dbReference>
<keyword evidence="2" id="KW-1185">Reference proteome</keyword>
<gene>
    <name evidence="1" type="ORF">E2C01_070410</name>
</gene>
<dbReference type="Proteomes" id="UP000324222">
    <property type="component" value="Unassembled WGS sequence"/>
</dbReference>
<sequence length="116" mass="12352">MAAPLPSTTSATTPGEGFMEEVRGVGESRDLILAAPRCTAALSDLDGVMCGLEPELIQVQHRGDGQFRASKMASGEVSLSQGPLLPPLRRLPRRPPLFPSSLLLTTLASLKRYASH</sequence>
<name>A0A5B7I272_PORTR</name>
<evidence type="ECO:0000313" key="2">
    <source>
        <dbReference type="Proteomes" id="UP000324222"/>
    </source>
</evidence>